<evidence type="ECO:0000256" key="4">
    <source>
        <dbReference type="ARBA" id="ARBA00023163"/>
    </source>
</evidence>
<proteinExistence type="predicted"/>
<feature type="domain" description="TF-B3" evidence="6">
    <location>
        <begin position="2"/>
        <end position="107"/>
    </location>
</feature>
<dbReference type="OrthoDB" id="934222at2759"/>
<keyword evidence="2" id="KW-0805">Transcription regulation</keyword>
<dbReference type="InterPro" id="IPR003340">
    <property type="entry name" value="B3_DNA-bd"/>
</dbReference>
<dbReference type="SUPFAM" id="SSF101936">
    <property type="entry name" value="DNA-binding pseudobarrel domain"/>
    <property type="match status" value="1"/>
</dbReference>
<accession>A0A6J1AMP0</accession>
<dbReference type="Proteomes" id="UP000504621">
    <property type="component" value="Unplaced"/>
</dbReference>
<dbReference type="Gene3D" id="2.40.330.10">
    <property type="entry name" value="DNA-binding pseudobarrel domain"/>
    <property type="match status" value="1"/>
</dbReference>
<name>A0A6J1AMP0_9ROSI</name>
<evidence type="ECO:0000256" key="5">
    <source>
        <dbReference type="ARBA" id="ARBA00023242"/>
    </source>
</evidence>
<keyword evidence="3" id="KW-0238">DNA-binding</keyword>
<dbReference type="GeneID" id="110419711"/>
<dbReference type="GO" id="GO:0005634">
    <property type="term" value="C:nucleus"/>
    <property type="evidence" value="ECO:0007669"/>
    <property type="project" value="UniProtKB-SubCell"/>
</dbReference>
<gene>
    <name evidence="8" type="primary">LOC110419711</name>
</gene>
<dbReference type="RefSeq" id="XP_021288477.1">
    <property type="nucleotide sequence ID" value="XM_021432802.1"/>
</dbReference>
<protein>
    <submittedName>
        <fullName evidence="8">Uncharacterized protein LOC110419711</fullName>
    </submittedName>
</protein>
<dbReference type="AlphaFoldDB" id="A0A6J1AMP0"/>
<dbReference type="GO" id="GO:0003677">
    <property type="term" value="F:DNA binding"/>
    <property type="evidence" value="ECO:0007669"/>
    <property type="project" value="UniProtKB-KW"/>
</dbReference>
<dbReference type="CDD" id="cd10017">
    <property type="entry name" value="B3_DNA"/>
    <property type="match status" value="1"/>
</dbReference>
<evidence type="ECO:0000256" key="3">
    <source>
        <dbReference type="ARBA" id="ARBA00023125"/>
    </source>
</evidence>
<evidence type="ECO:0000313" key="8">
    <source>
        <dbReference type="RefSeq" id="XP_021288477.1"/>
    </source>
</evidence>
<dbReference type="InterPro" id="IPR015300">
    <property type="entry name" value="DNA-bd_pseudobarrel_sf"/>
</dbReference>
<evidence type="ECO:0000256" key="1">
    <source>
        <dbReference type="ARBA" id="ARBA00004123"/>
    </source>
</evidence>
<evidence type="ECO:0000313" key="7">
    <source>
        <dbReference type="Proteomes" id="UP000504621"/>
    </source>
</evidence>
<evidence type="ECO:0000256" key="2">
    <source>
        <dbReference type="ARBA" id="ARBA00023015"/>
    </source>
</evidence>
<organism evidence="7 8">
    <name type="scientific">Herrania umbratica</name>
    <dbReference type="NCBI Taxonomy" id="108875"/>
    <lineage>
        <taxon>Eukaryota</taxon>
        <taxon>Viridiplantae</taxon>
        <taxon>Streptophyta</taxon>
        <taxon>Embryophyta</taxon>
        <taxon>Tracheophyta</taxon>
        <taxon>Spermatophyta</taxon>
        <taxon>Magnoliopsida</taxon>
        <taxon>eudicotyledons</taxon>
        <taxon>Gunneridae</taxon>
        <taxon>Pentapetalae</taxon>
        <taxon>rosids</taxon>
        <taxon>malvids</taxon>
        <taxon>Malvales</taxon>
        <taxon>Malvaceae</taxon>
        <taxon>Byttnerioideae</taxon>
        <taxon>Herrania</taxon>
    </lineage>
</organism>
<keyword evidence="7" id="KW-1185">Reference proteome</keyword>
<keyword evidence="4" id="KW-0804">Transcription</keyword>
<sequence>MRSFQKHLTKVDVKKQMAIPSGFREHLPRYEGGRTMSLLVRDVSGNHWENFGYYIRRKGKDYPKPVFQRNWRKYARAKSLKPGDKIIFRVEENATNGAPRYTIAAQRKIMILGTIVVWTGEI</sequence>
<keyword evidence="5" id="KW-0539">Nucleus</keyword>
<evidence type="ECO:0000259" key="6">
    <source>
        <dbReference type="PROSITE" id="PS50863"/>
    </source>
</evidence>
<dbReference type="Pfam" id="PF02362">
    <property type="entry name" value="B3"/>
    <property type="match status" value="1"/>
</dbReference>
<reference evidence="8" key="1">
    <citation type="submission" date="2025-08" db="UniProtKB">
        <authorList>
            <consortium name="RefSeq"/>
        </authorList>
    </citation>
    <scope>IDENTIFICATION</scope>
    <source>
        <tissue evidence="8">Leaf</tissue>
    </source>
</reference>
<comment type="subcellular location">
    <subcellularLocation>
        <location evidence="1">Nucleus</location>
    </subcellularLocation>
</comment>
<dbReference type="PROSITE" id="PS50863">
    <property type="entry name" value="B3"/>
    <property type="match status" value="1"/>
</dbReference>